<reference evidence="2 3" key="1">
    <citation type="submission" date="2017-04" db="EMBL/GenBank/DDBJ databases">
        <authorList>
            <person name="Afonso C.L."/>
            <person name="Miller P.J."/>
            <person name="Scott M.A."/>
            <person name="Spackman E."/>
            <person name="Goraichik I."/>
            <person name="Dimitrov K.M."/>
            <person name="Suarez D.L."/>
            <person name="Swayne D.E."/>
        </authorList>
    </citation>
    <scope>NUCLEOTIDE SEQUENCE [LARGE SCALE GENOMIC DNA]</scope>
    <source>
        <strain evidence="2 3">DSM 19625</strain>
    </source>
</reference>
<dbReference type="InterPro" id="IPR025354">
    <property type="entry name" value="DUF4258"/>
</dbReference>
<dbReference type="Pfam" id="PF14076">
    <property type="entry name" value="DUF4258"/>
    <property type="match status" value="1"/>
</dbReference>
<evidence type="ECO:0008006" key="4">
    <source>
        <dbReference type="Google" id="ProtNLM"/>
    </source>
</evidence>
<name>A0A1W2ANL2_9SPHI</name>
<proteinExistence type="predicted"/>
<feature type="chain" id="PRO_5012325649" description="DUF4258 domain-containing protein" evidence="1">
    <location>
        <begin position="22"/>
        <end position="133"/>
    </location>
</feature>
<accession>A0A1W2ANL2</accession>
<dbReference type="OrthoDB" id="669525at2"/>
<evidence type="ECO:0000313" key="2">
    <source>
        <dbReference type="EMBL" id="SMC61818.1"/>
    </source>
</evidence>
<feature type="signal peptide" evidence="1">
    <location>
        <begin position="1"/>
        <end position="21"/>
    </location>
</feature>
<protein>
    <recommendedName>
        <fullName evidence="4">DUF4258 domain-containing protein</fullName>
    </recommendedName>
</protein>
<keyword evidence="3" id="KW-1185">Reference proteome</keyword>
<sequence length="133" mass="15116">MMSFRALLFLLSITLALSAGCGNLTQSADIQSFDTKENTFNRNPDRIIFTKHGRCRMHCRSIDSLEVDEILKKGDINYAKSNITSTNPCRKKYALEGKTRDNQQVRIIFSPCKDNQTVVTVIDMDTDWACDCK</sequence>
<dbReference type="EMBL" id="FWYB01000001">
    <property type="protein sequence ID" value="SMC61818.1"/>
    <property type="molecule type" value="Genomic_DNA"/>
</dbReference>
<dbReference type="PROSITE" id="PS51257">
    <property type="entry name" value="PROKAR_LIPOPROTEIN"/>
    <property type="match status" value="1"/>
</dbReference>
<evidence type="ECO:0000313" key="3">
    <source>
        <dbReference type="Proteomes" id="UP000192678"/>
    </source>
</evidence>
<gene>
    <name evidence="2" type="ORF">SAMN04488101_101750</name>
</gene>
<dbReference type="AlphaFoldDB" id="A0A1W2ANL2"/>
<dbReference type="RefSeq" id="WP_084287297.1">
    <property type="nucleotide sequence ID" value="NZ_FWYB01000001.1"/>
</dbReference>
<evidence type="ECO:0000256" key="1">
    <source>
        <dbReference type="SAM" id="SignalP"/>
    </source>
</evidence>
<organism evidence="2 3">
    <name type="scientific">Pedobacter nyackensis</name>
    <dbReference type="NCBI Taxonomy" id="475255"/>
    <lineage>
        <taxon>Bacteria</taxon>
        <taxon>Pseudomonadati</taxon>
        <taxon>Bacteroidota</taxon>
        <taxon>Sphingobacteriia</taxon>
        <taxon>Sphingobacteriales</taxon>
        <taxon>Sphingobacteriaceae</taxon>
        <taxon>Pedobacter</taxon>
    </lineage>
</organism>
<dbReference type="Proteomes" id="UP000192678">
    <property type="component" value="Unassembled WGS sequence"/>
</dbReference>
<keyword evidence="1" id="KW-0732">Signal</keyword>